<dbReference type="GO" id="GO:0015499">
    <property type="term" value="F:formate transmembrane transporter activity"/>
    <property type="evidence" value="ECO:0007669"/>
    <property type="project" value="TreeGrafter"/>
</dbReference>
<dbReference type="PANTHER" id="PTHR30520:SF8">
    <property type="entry name" value="NITRITE TRANSPORTER NIRC"/>
    <property type="match status" value="1"/>
</dbReference>
<evidence type="ECO:0000256" key="5">
    <source>
        <dbReference type="ARBA" id="ARBA00049660"/>
    </source>
</evidence>
<dbReference type="OrthoDB" id="9786493at2"/>
<comment type="similarity">
    <text evidence="5">Belongs to the FNT transporter (TC 1.A.16) family.</text>
</comment>
<keyword evidence="8" id="KW-1185">Reference proteome</keyword>
<evidence type="ECO:0000256" key="6">
    <source>
        <dbReference type="SAM" id="Phobius"/>
    </source>
</evidence>
<proteinExistence type="inferred from homology"/>
<evidence type="ECO:0000256" key="1">
    <source>
        <dbReference type="ARBA" id="ARBA00004141"/>
    </source>
</evidence>
<dbReference type="PANTHER" id="PTHR30520">
    <property type="entry name" value="FORMATE TRANSPORTER-RELATED"/>
    <property type="match status" value="1"/>
</dbReference>
<evidence type="ECO:0000313" key="8">
    <source>
        <dbReference type="Proteomes" id="UP000183859"/>
    </source>
</evidence>
<evidence type="ECO:0000313" key="7">
    <source>
        <dbReference type="EMBL" id="APG45490.1"/>
    </source>
</evidence>
<dbReference type="AlphaFoldDB" id="A0A1L3I038"/>
<keyword evidence="3 6" id="KW-1133">Transmembrane helix</keyword>
<dbReference type="PROSITE" id="PS01006">
    <property type="entry name" value="FORMATE_NITRITE_TP_2"/>
    <property type="match status" value="1"/>
</dbReference>
<feature type="transmembrane region" description="Helical" evidence="6">
    <location>
        <begin position="102"/>
        <end position="133"/>
    </location>
</feature>
<dbReference type="Gene3D" id="1.20.1080.10">
    <property type="entry name" value="Glycerol uptake facilitator protein"/>
    <property type="match status" value="1"/>
</dbReference>
<evidence type="ECO:0000256" key="4">
    <source>
        <dbReference type="ARBA" id="ARBA00023136"/>
    </source>
</evidence>
<dbReference type="InterPro" id="IPR000292">
    <property type="entry name" value="For/NO2_transpt"/>
</dbReference>
<dbReference type="InterPro" id="IPR024002">
    <property type="entry name" value="For/NO2_transpt_CS"/>
</dbReference>
<sequence>MTYAETVLGFAQVAQNKSASLRDDPLAFLILALKAGAFVGAGILLIFSVGQGVEGAIRPIVMGASFGIALTLVVFAGAELFTGHTMYMTHGLLTGQSSLGDLLRCWAVSWAGNLTGALLLALLFVAGGGGLILGAGEEALLYKVAAKKMHGTGLQLLAKAVLCNWLVCLALWCSARAKDDVTKCIVIFWCLYAFIAAGFEHSVANMTVFSLALLSDHPDTVSLAGAAHNLAYVTLGNAFAGAGIMGYGYWRAASRPNVRTAAANGLQDGQDQREAG</sequence>
<dbReference type="EMBL" id="CP016364">
    <property type="protein sequence ID" value="APG45490.1"/>
    <property type="molecule type" value="Genomic_DNA"/>
</dbReference>
<feature type="transmembrane region" description="Helical" evidence="6">
    <location>
        <begin position="230"/>
        <end position="250"/>
    </location>
</feature>
<organism evidence="7 8">
    <name type="scientific">Phaeobacter porticola</name>
    <dbReference type="NCBI Taxonomy" id="1844006"/>
    <lineage>
        <taxon>Bacteria</taxon>
        <taxon>Pseudomonadati</taxon>
        <taxon>Pseudomonadota</taxon>
        <taxon>Alphaproteobacteria</taxon>
        <taxon>Rhodobacterales</taxon>
        <taxon>Roseobacteraceae</taxon>
        <taxon>Phaeobacter</taxon>
    </lineage>
</organism>
<dbReference type="Pfam" id="PF01226">
    <property type="entry name" value="Form_Nir_trans"/>
    <property type="match status" value="1"/>
</dbReference>
<dbReference type="InterPro" id="IPR023271">
    <property type="entry name" value="Aquaporin-like"/>
</dbReference>
<comment type="subcellular location">
    <subcellularLocation>
        <location evidence="1">Membrane</location>
        <topology evidence="1">Multi-pass membrane protein</topology>
    </subcellularLocation>
</comment>
<dbReference type="KEGG" id="php:PhaeoP97_00032"/>
<accession>A0A1L3I038</accession>
<feature type="transmembrane region" description="Helical" evidence="6">
    <location>
        <begin position="153"/>
        <end position="173"/>
    </location>
</feature>
<name>A0A1L3I038_9RHOB</name>
<protein>
    <submittedName>
        <fullName evidence="7">Formate/nitrite family of transporter</fullName>
    </submittedName>
</protein>
<dbReference type="STRING" id="1844006.PhaeoP97_00032"/>
<dbReference type="RefSeq" id="WP_072503344.1">
    <property type="nucleotide sequence ID" value="NZ_CP016364.1"/>
</dbReference>
<reference evidence="8" key="1">
    <citation type="submission" date="2016-07" db="EMBL/GenBank/DDBJ databases">
        <title>Phaeobacter portensis sp. nov., a tropodithietic acid producing bacterium isolated from a German harbor.</title>
        <authorList>
            <person name="Freese H.M."/>
            <person name="Bunk B."/>
            <person name="Breider S."/>
            <person name="Brinkhoff T."/>
        </authorList>
    </citation>
    <scope>NUCLEOTIDE SEQUENCE [LARGE SCALE GENOMIC DNA]</scope>
    <source>
        <strain evidence="8">P97</strain>
    </source>
</reference>
<evidence type="ECO:0000256" key="2">
    <source>
        <dbReference type="ARBA" id="ARBA00022692"/>
    </source>
</evidence>
<dbReference type="Proteomes" id="UP000183859">
    <property type="component" value="Chromosome"/>
</dbReference>
<gene>
    <name evidence="7" type="ORF">PhaeoP97_00032</name>
</gene>
<feature type="transmembrane region" description="Helical" evidence="6">
    <location>
        <begin position="185"/>
        <end position="210"/>
    </location>
</feature>
<keyword evidence="4 6" id="KW-0472">Membrane</keyword>
<keyword evidence="2 6" id="KW-0812">Transmembrane</keyword>
<dbReference type="GO" id="GO:0005886">
    <property type="term" value="C:plasma membrane"/>
    <property type="evidence" value="ECO:0007669"/>
    <property type="project" value="TreeGrafter"/>
</dbReference>
<feature type="transmembrane region" description="Helical" evidence="6">
    <location>
        <begin position="26"/>
        <end position="48"/>
    </location>
</feature>
<feature type="transmembrane region" description="Helical" evidence="6">
    <location>
        <begin position="60"/>
        <end position="81"/>
    </location>
</feature>
<evidence type="ECO:0000256" key="3">
    <source>
        <dbReference type="ARBA" id="ARBA00022989"/>
    </source>
</evidence>